<sequence>MLAVMYAILRSVSDLVLLCFFVCPRNGAQELNQNQLLTVELPEEFKSVLRGLEFRENSENELLYNSHTTENGNPVEGGDAELLKSTVEDVQEQFERLSRSAEYQYGERMTPVTLQADLSTAFHRMVQRHGGLISEQGLALKSKFQTLLSLVTMARSSGTLFDKQSFLTELLFLFCTPTTVQKPQKAPSAINGPLVIARVETGKCIKSHSHHKIECFGPKLDVQHVKGNLNLVYISPTVLTTPQCGQNVIFGEITEAVLWQPREAMVFNSLEDFAVEILRSTG</sequence>
<evidence type="ECO:0000256" key="1">
    <source>
        <dbReference type="SAM" id="SignalP"/>
    </source>
</evidence>
<feature type="signal peptide" evidence="1">
    <location>
        <begin position="1"/>
        <end position="28"/>
    </location>
</feature>
<proteinExistence type="predicted"/>
<evidence type="ECO:0000313" key="2">
    <source>
        <dbReference type="EMBL" id="JAC84284.1"/>
    </source>
</evidence>
<reference evidence="2" key="1">
    <citation type="submission" date="2014-05" db="EMBL/GenBank/DDBJ databases">
        <title>The transcriptome of the halophilic microalga Tetraselmis sp. GSL018 isolated from the Great Salt Lake, Utah.</title>
        <authorList>
            <person name="Jinkerson R.E."/>
            <person name="D'Adamo S."/>
            <person name="Posewitz M.C."/>
        </authorList>
    </citation>
    <scope>NUCLEOTIDE SEQUENCE</scope>
    <source>
        <strain evidence="2">GSL018</strain>
    </source>
</reference>
<keyword evidence="1" id="KW-0732">Signal</keyword>
<name>A0A061SMK1_9CHLO</name>
<protein>
    <submittedName>
        <fullName evidence="2">Uncharacterized protein</fullName>
    </submittedName>
</protein>
<dbReference type="AlphaFoldDB" id="A0A061SMK1"/>
<dbReference type="EMBL" id="GBEZ01000616">
    <property type="protein sequence ID" value="JAC84284.1"/>
    <property type="molecule type" value="Transcribed_RNA"/>
</dbReference>
<accession>A0A061SMK1</accession>
<feature type="chain" id="PRO_5001611326" evidence="1">
    <location>
        <begin position="29"/>
        <end position="282"/>
    </location>
</feature>
<organism evidence="2">
    <name type="scientific">Tetraselmis sp. GSL018</name>
    <dbReference type="NCBI Taxonomy" id="582737"/>
    <lineage>
        <taxon>Eukaryota</taxon>
        <taxon>Viridiplantae</taxon>
        <taxon>Chlorophyta</taxon>
        <taxon>core chlorophytes</taxon>
        <taxon>Chlorodendrophyceae</taxon>
        <taxon>Chlorodendrales</taxon>
        <taxon>Chlorodendraceae</taxon>
        <taxon>Tetraselmis</taxon>
    </lineage>
</organism>
<gene>
    <name evidence="2" type="ORF">TSPGSL018_1360</name>
</gene>